<dbReference type="Proteomes" id="UP000504612">
    <property type="component" value="Unplaced"/>
</dbReference>
<dbReference type="GO" id="GO:0005829">
    <property type="term" value="C:cytosol"/>
    <property type="evidence" value="ECO:0007669"/>
    <property type="project" value="TreeGrafter"/>
</dbReference>
<feature type="compositionally biased region" description="Low complexity" evidence="1">
    <location>
        <begin position="35"/>
        <end position="62"/>
    </location>
</feature>
<keyword evidence="2" id="KW-1185">Reference proteome</keyword>
<dbReference type="GO" id="GO:0004842">
    <property type="term" value="F:ubiquitin-protein transferase activity"/>
    <property type="evidence" value="ECO:0007669"/>
    <property type="project" value="TreeGrafter"/>
</dbReference>
<dbReference type="GeneID" id="113432637"/>
<evidence type="ECO:0000313" key="3">
    <source>
        <dbReference type="RefSeq" id="XP_026550525.1"/>
    </source>
</evidence>
<feature type="non-terminal residue" evidence="3">
    <location>
        <position position="135"/>
    </location>
</feature>
<evidence type="ECO:0000256" key="1">
    <source>
        <dbReference type="SAM" id="MobiDB-lite"/>
    </source>
</evidence>
<dbReference type="KEGG" id="nss:113432637"/>
<evidence type="ECO:0000313" key="2">
    <source>
        <dbReference type="Proteomes" id="UP000504612"/>
    </source>
</evidence>
<feature type="non-terminal residue" evidence="3">
    <location>
        <position position="1"/>
    </location>
</feature>
<feature type="compositionally biased region" description="Basic and acidic residues" evidence="1">
    <location>
        <begin position="68"/>
        <end position="79"/>
    </location>
</feature>
<dbReference type="InterPro" id="IPR045189">
    <property type="entry name" value="UBR4-like"/>
</dbReference>
<dbReference type="PANTHER" id="PTHR21725">
    <property type="entry name" value="E3 UBIQUITIN-PROTEIN LIGASE UBR4"/>
    <property type="match status" value="1"/>
</dbReference>
<proteinExistence type="predicted"/>
<protein>
    <submittedName>
        <fullName evidence="3">E3 ubiquitin-protein ligase UBR4-like</fullName>
    </submittedName>
</protein>
<dbReference type="RefSeq" id="XP_026550525.1">
    <property type="nucleotide sequence ID" value="XM_026694740.1"/>
</dbReference>
<dbReference type="GO" id="GO:0006511">
    <property type="term" value="P:ubiquitin-dependent protein catabolic process"/>
    <property type="evidence" value="ECO:0007669"/>
    <property type="project" value="TreeGrafter"/>
</dbReference>
<sequence>VLYFLLQVSFLVDEGVSPVLLQLLSCALCGSKVLSGSASAGSSGTTVPGGSSSGQPSGQSKSSTKKSKKEDKEKEREGDGSSGSQEDQLCTALVNQLNKFADKETLIQFLRCFLLESNSSSVRWQAHCLTLHIYR</sequence>
<dbReference type="GO" id="GO:0005813">
    <property type="term" value="C:centrosome"/>
    <property type="evidence" value="ECO:0007669"/>
    <property type="project" value="TreeGrafter"/>
</dbReference>
<dbReference type="AlphaFoldDB" id="A0A6J1W5Z0"/>
<organism evidence="2 3">
    <name type="scientific">Notechis scutatus</name>
    <name type="common">mainland tiger snake</name>
    <dbReference type="NCBI Taxonomy" id="8663"/>
    <lineage>
        <taxon>Eukaryota</taxon>
        <taxon>Metazoa</taxon>
        <taxon>Chordata</taxon>
        <taxon>Craniata</taxon>
        <taxon>Vertebrata</taxon>
        <taxon>Euteleostomi</taxon>
        <taxon>Lepidosauria</taxon>
        <taxon>Squamata</taxon>
        <taxon>Bifurcata</taxon>
        <taxon>Unidentata</taxon>
        <taxon>Episquamata</taxon>
        <taxon>Toxicofera</taxon>
        <taxon>Serpentes</taxon>
        <taxon>Colubroidea</taxon>
        <taxon>Elapidae</taxon>
        <taxon>Hydrophiinae</taxon>
        <taxon>Notechis</taxon>
    </lineage>
</organism>
<gene>
    <name evidence="3" type="primary">LOC113432637</name>
</gene>
<dbReference type="GO" id="GO:0016020">
    <property type="term" value="C:membrane"/>
    <property type="evidence" value="ECO:0007669"/>
    <property type="project" value="TreeGrafter"/>
</dbReference>
<dbReference type="PANTHER" id="PTHR21725:SF1">
    <property type="entry name" value="E3 UBIQUITIN-PROTEIN LIGASE UBR4"/>
    <property type="match status" value="1"/>
</dbReference>
<dbReference type="GO" id="GO:0005654">
    <property type="term" value="C:nucleoplasm"/>
    <property type="evidence" value="ECO:0007669"/>
    <property type="project" value="TreeGrafter"/>
</dbReference>
<name>A0A6J1W5Z0_9SAUR</name>
<accession>A0A6J1W5Z0</accession>
<reference evidence="3" key="1">
    <citation type="submission" date="2025-08" db="UniProtKB">
        <authorList>
            <consortium name="RefSeq"/>
        </authorList>
    </citation>
    <scope>IDENTIFICATION</scope>
</reference>
<feature type="region of interest" description="Disordered" evidence="1">
    <location>
        <begin position="35"/>
        <end position="86"/>
    </location>
</feature>